<dbReference type="EMBL" id="CALLCH030000008">
    <property type="protein sequence ID" value="CAI4213435.1"/>
    <property type="molecule type" value="Genomic_DNA"/>
</dbReference>
<dbReference type="InterPro" id="IPR052282">
    <property type="entry name" value="Starch-active_LPMO"/>
</dbReference>
<name>A0A9P1M9L7_9PEZI</name>
<dbReference type="Pfam" id="PF03067">
    <property type="entry name" value="LPMO_10"/>
    <property type="match status" value="1"/>
</dbReference>
<dbReference type="PANTHER" id="PTHR36575:SF2">
    <property type="entry name" value="CHITIN-BINDING TYPE-4 DOMAIN-CONTAINING PROTEIN-RELATED"/>
    <property type="match status" value="1"/>
</dbReference>
<protein>
    <recommendedName>
        <fullName evidence="8">Chitin-binding type-4 domain-containing protein</fullName>
    </recommendedName>
</protein>
<dbReference type="GO" id="GO:0046872">
    <property type="term" value="F:metal ion binding"/>
    <property type="evidence" value="ECO:0007669"/>
    <property type="project" value="UniProtKB-KW"/>
</dbReference>
<organism evidence="9 10">
    <name type="scientific">Parascedosporium putredinis</name>
    <dbReference type="NCBI Taxonomy" id="1442378"/>
    <lineage>
        <taxon>Eukaryota</taxon>
        <taxon>Fungi</taxon>
        <taxon>Dikarya</taxon>
        <taxon>Ascomycota</taxon>
        <taxon>Pezizomycotina</taxon>
        <taxon>Sordariomycetes</taxon>
        <taxon>Hypocreomycetidae</taxon>
        <taxon>Microascales</taxon>
        <taxon>Microascaceae</taxon>
        <taxon>Parascedosporium</taxon>
    </lineage>
</organism>
<sequence>MKYTVAALASLATMVSAHGNITSPLGRIAGAAMAAACGQAAVDAVNIDGTIPLENIQPATADCNLFLCRGATFDDNVDRVQTFTAGQVVDFTAILPIPHEGPCNVSVVDTTTNSVIGDPLIEFESYADEALAQLPANNTAFSVTIPQLAAGQCAVAGQCVLQWFWFGTGAQQTYESCIDFVVA</sequence>
<comment type="caution">
    <text evidence="9">The sequence shown here is derived from an EMBL/GenBank/DDBJ whole genome shotgun (WGS) entry which is preliminary data.</text>
</comment>
<keyword evidence="10" id="KW-1185">Reference proteome</keyword>
<dbReference type="Gene3D" id="2.70.50.70">
    <property type="match status" value="1"/>
</dbReference>
<dbReference type="OrthoDB" id="120613at2759"/>
<proteinExistence type="inferred from homology"/>
<feature type="chain" id="PRO_5040169466" description="Chitin-binding type-4 domain-containing protein" evidence="7">
    <location>
        <begin position="18"/>
        <end position="183"/>
    </location>
</feature>
<gene>
    <name evidence="9" type="ORF">PPNO1_LOCUS3181</name>
</gene>
<reference evidence="9" key="1">
    <citation type="submission" date="2022-11" db="EMBL/GenBank/DDBJ databases">
        <authorList>
            <person name="Scott C."/>
            <person name="Bruce N."/>
        </authorList>
    </citation>
    <scope>NUCLEOTIDE SEQUENCE</scope>
</reference>
<evidence type="ECO:0000256" key="3">
    <source>
        <dbReference type="ARBA" id="ARBA00023008"/>
    </source>
</evidence>
<comment type="cofactor">
    <cofactor evidence="1">
        <name>Cu(2+)</name>
        <dbReference type="ChEBI" id="CHEBI:29036"/>
    </cofactor>
</comment>
<dbReference type="InterPro" id="IPR004302">
    <property type="entry name" value="Cellulose/chitin-bd_N"/>
</dbReference>
<evidence type="ECO:0000256" key="2">
    <source>
        <dbReference type="ARBA" id="ARBA00022723"/>
    </source>
</evidence>
<evidence type="ECO:0000256" key="5">
    <source>
        <dbReference type="ARBA" id="ARBA00023180"/>
    </source>
</evidence>
<evidence type="ECO:0000313" key="9">
    <source>
        <dbReference type="EMBL" id="CAI4213435.1"/>
    </source>
</evidence>
<evidence type="ECO:0000313" key="10">
    <source>
        <dbReference type="Proteomes" id="UP000838763"/>
    </source>
</evidence>
<evidence type="ECO:0000256" key="1">
    <source>
        <dbReference type="ARBA" id="ARBA00001973"/>
    </source>
</evidence>
<feature type="signal peptide" evidence="7">
    <location>
        <begin position="1"/>
        <end position="17"/>
    </location>
</feature>
<keyword evidence="2" id="KW-0479">Metal-binding</keyword>
<keyword evidence="7" id="KW-0732">Signal</keyword>
<evidence type="ECO:0000256" key="4">
    <source>
        <dbReference type="ARBA" id="ARBA00023157"/>
    </source>
</evidence>
<keyword evidence="4" id="KW-1015">Disulfide bond</keyword>
<evidence type="ECO:0000256" key="7">
    <source>
        <dbReference type="SAM" id="SignalP"/>
    </source>
</evidence>
<dbReference type="Proteomes" id="UP000838763">
    <property type="component" value="Unassembled WGS sequence"/>
</dbReference>
<evidence type="ECO:0000256" key="6">
    <source>
        <dbReference type="ARBA" id="ARBA00034311"/>
    </source>
</evidence>
<keyword evidence="3" id="KW-0186">Copper</keyword>
<comment type="similarity">
    <text evidence="6">Belongs to the polysaccharide monooxygenase AA13 family.</text>
</comment>
<evidence type="ECO:0000259" key="8">
    <source>
        <dbReference type="Pfam" id="PF03067"/>
    </source>
</evidence>
<keyword evidence="5" id="KW-0325">Glycoprotein</keyword>
<feature type="domain" description="Chitin-binding type-4" evidence="8">
    <location>
        <begin position="18"/>
        <end position="180"/>
    </location>
</feature>
<accession>A0A9P1M9L7</accession>
<dbReference type="PANTHER" id="PTHR36575">
    <property type="entry name" value="BINDING PROTEIN, PUTATIVE (AFU_ORTHOLOGUE AFUA_1G14430)-RELATED"/>
    <property type="match status" value="1"/>
</dbReference>
<dbReference type="AlphaFoldDB" id="A0A9P1M9L7"/>